<dbReference type="Gramene" id="KJB37190">
    <property type="protein sequence ID" value="KJB37190"/>
    <property type="gene ID" value="B456_006G193200"/>
</dbReference>
<dbReference type="AlphaFoldDB" id="A0A0D2T0U1"/>
<accession>A0A0D2T0U1</accession>
<evidence type="ECO:0000313" key="1">
    <source>
        <dbReference type="EMBL" id="KJB37190.1"/>
    </source>
</evidence>
<proteinExistence type="predicted"/>
<keyword evidence="2" id="KW-1185">Reference proteome</keyword>
<reference evidence="1 2" key="1">
    <citation type="journal article" date="2012" name="Nature">
        <title>Repeated polyploidization of Gossypium genomes and the evolution of spinnable cotton fibres.</title>
        <authorList>
            <person name="Paterson A.H."/>
            <person name="Wendel J.F."/>
            <person name="Gundlach H."/>
            <person name="Guo H."/>
            <person name="Jenkins J."/>
            <person name="Jin D."/>
            <person name="Llewellyn D."/>
            <person name="Showmaker K.C."/>
            <person name="Shu S."/>
            <person name="Udall J."/>
            <person name="Yoo M.J."/>
            <person name="Byers R."/>
            <person name="Chen W."/>
            <person name="Doron-Faigenboim A."/>
            <person name="Duke M.V."/>
            <person name="Gong L."/>
            <person name="Grimwood J."/>
            <person name="Grover C."/>
            <person name="Grupp K."/>
            <person name="Hu G."/>
            <person name="Lee T.H."/>
            <person name="Li J."/>
            <person name="Lin L."/>
            <person name="Liu T."/>
            <person name="Marler B.S."/>
            <person name="Page J.T."/>
            <person name="Roberts A.W."/>
            <person name="Romanel E."/>
            <person name="Sanders W.S."/>
            <person name="Szadkowski E."/>
            <person name="Tan X."/>
            <person name="Tang H."/>
            <person name="Xu C."/>
            <person name="Wang J."/>
            <person name="Wang Z."/>
            <person name="Zhang D."/>
            <person name="Zhang L."/>
            <person name="Ashrafi H."/>
            <person name="Bedon F."/>
            <person name="Bowers J.E."/>
            <person name="Brubaker C.L."/>
            <person name="Chee P.W."/>
            <person name="Das S."/>
            <person name="Gingle A.R."/>
            <person name="Haigler C.H."/>
            <person name="Harker D."/>
            <person name="Hoffmann L.V."/>
            <person name="Hovav R."/>
            <person name="Jones D.C."/>
            <person name="Lemke C."/>
            <person name="Mansoor S."/>
            <person name="ur Rahman M."/>
            <person name="Rainville L.N."/>
            <person name="Rambani A."/>
            <person name="Reddy U.K."/>
            <person name="Rong J.K."/>
            <person name="Saranga Y."/>
            <person name="Scheffler B.E."/>
            <person name="Scheffler J.A."/>
            <person name="Stelly D.M."/>
            <person name="Triplett B.A."/>
            <person name="Van Deynze A."/>
            <person name="Vaslin M.F."/>
            <person name="Waghmare V.N."/>
            <person name="Walford S.A."/>
            <person name="Wright R.J."/>
            <person name="Zaki E.A."/>
            <person name="Zhang T."/>
            <person name="Dennis E.S."/>
            <person name="Mayer K.F."/>
            <person name="Peterson D.G."/>
            <person name="Rokhsar D.S."/>
            <person name="Wang X."/>
            <person name="Schmutz J."/>
        </authorList>
    </citation>
    <scope>NUCLEOTIDE SEQUENCE [LARGE SCALE GENOMIC DNA]</scope>
</reference>
<name>A0A0D2T0U1_GOSRA</name>
<sequence>MDSFTGWKIYSVEDNRTSASESFISRQVTVHTIISIFRGTYPLKVFQKRKLSVIIICFTISFKRIIYFHSRSIFIAVILECIGLLKRC</sequence>
<dbReference type="OMA" id="YFHSRSI"/>
<dbReference type="EMBL" id="CM001745">
    <property type="protein sequence ID" value="KJB37190.1"/>
    <property type="molecule type" value="Genomic_DNA"/>
</dbReference>
<evidence type="ECO:0000313" key="2">
    <source>
        <dbReference type="Proteomes" id="UP000032304"/>
    </source>
</evidence>
<organism evidence="1 2">
    <name type="scientific">Gossypium raimondii</name>
    <name type="common">Peruvian cotton</name>
    <name type="synonym">Gossypium klotzschianum subsp. raimondii</name>
    <dbReference type="NCBI Taxonomy" id="29730"/>
    <lineage>
        <taxon>Eukaryota</taxon>
        <taxon>Viridiplantae</taxon>
        <taxon>Streptophyta</taxon>
        <taxon>Embryophyta</taxon>
        <taxon>Tracheophyta</taxon>
        <taxon>Spermatophyta</taxon>
        <taxon>Magnoliopsida</taxon>
        <taxon>eudicotyledons</taxon>
        <taxon>Gunneridae</taxon>
        <taxon>Pentapetalae</taxon>
        <taxon>rosids</taxon>
        <taxon>malvids</taxon>
        <taxon>Malvales</taxon>
        <taxon>Malvaceae</taxon>
        <taxon>Malvoideae</taxon>
        <taxon>Gossypium</taxon>
    </lineage>
</organism>
<dbReference type="Proteomes" id="UP000032304">
    <property type="component" value="Chromosome 6"/>
</dbReference>
<protein>
    <submittedName>
        <fullName evidence="1">Uncharacterized protein</fullName>
    </submittedName>
</protein>
<gene>
    <name evidence="1" type="ORF">B456_006G193200</name>
</gene>